<feature type="domain" description="RNA polymerase sigma-70 region 2" evidence="5">
    <location>
        <begin position="21"/>
        <end position="85"/>
    </location>
</feature>
<feature type="domain" description="RNA polymerase sigma factor 70 region 4 type 2" evidence="6">
    <location>
        <begin position="120"/>
        <end position="169"/>
    </location>
</feature>
<dbReference type="SUPFAM" id="SSF88946">
    <property type="entry name" value="Sigma2 domain of RNA polymerase sigma factors"/>
    <property type="match status" value="1"/>
</dbReference>
<dbReference type="InterPro" id="IPR014284">
    <property type="entry name" value="RNA_pol_sigma-70_dom"/>
</dbReference>
<dbReference type="InterPro" id="IPR013249">
    <property type="entry name" value="RNA_pol_sigma70_r4_t2"/>
</dbReference>
<dbReference type="PANTHER" id="PTHR43133:SF60">
    <property type="entry name" value="RNA POLYMERASE SIGMA FACTOR SIGV"/>
    <property type="match status" value="1"/>
</dbReference>
<dbReference type="InterPro" id="IPR013325">
    <property type="entry name" value="RNA_pol_sigma_r2"/>
</dbReference>
<keyword evidence="4" id="KW-0804">Transcription</keyword>
<gene>
    <name evidence="7" type="ORF">LYSBPC_26780</name>
</gene>
<evidence type="ECO:0000256" key="4">
    <source>
        <dbReference type="ARBA" id="ARBA00023163"/>
    </source>
</evidence>
<keyword evidence="3" id="KW-0731">Sigma factor</keyword>
<keyword evidence="2" id="KW-0805">Transcription regulation</keyword>
<protein>
    <submittedName>
        <fullName evidence="7">RNA polymerase subunit sigma</fullName>
    </submittedName>
</protein>
<dbReference type="CDD" id="cd06171">
    <property type="entry name" value="Sigma70_r4"/>
    <property type="match status" value="1"/>
</dbReference>
<dbReference type="NCBIfam" id="TIGR02937">
    <property type="entry name" value="sigma70-ECF"/>
    <property type="match status" value="1"/>
</dbReference>
<dbReference type="InterPro" id="IPR039425">
    <property type="entry name" value="RNA_pol_sigma-70-like"/>
</dbReference>
<keyword evidence="8" id="KW-1185">Reference proteome</keyword>
<evidence type="ECO:0000313" key="7">
    <source>
        <dbReference type="EMBL" id="GLC89551.1"/>
    </source>
</evidence>
<evidence type="ECO:0000259" key="5">
    <source>
        <dbReference type="Pfam" id="PF04542"/>
    </source>
</evidence>
<reference evidence="7" key="1">
    <citation type="submission" date="2022-08" db="EMBL/GenBank/DDBJ databases">
        <title>Draft genome sequence of Lysinibacillus sp. strain KH24.</title>
        <authorList>
            <person name="Kanbe H."/>
            <person name="Itoh H."/>
        </authorList>
    </citation>
    <scope>NUCLEOTIDE SEQUENCE</scope>
    <source>
        <strain evidence="7">KH24</strain>
    </source>
</reference>
<dbReference type="Pfam" id="PF08281">
    <property type="entry name" value="Sigma70_r4_2"/>
    <property type="match status" value="1"/>
</dbReference>
<sequence length="183" mass="21901">MEDMIIAPSKAIKAEQIVDDLMRAYGQEILQLVYAYVHDKAIAEDLTQEIFVKCYRSLDSYKGKSHIKTWLWRIAINHTKDYLKSWYHQHVYVTEDTYLHTMQTTSTVEQRIVQQDEDTALANAVMDLPILYREVIYLFYFEEWKIQEIAKMLRTNSNTVKTRLRKGKMLLKNRLEESQWRND</sequence>
<name>A0ABQ5NMF9_9BACI</name>
<evidence type="ECO:0000259" key="6">
    <source>
        <dbReference type="Pfam" id="PF08281"/>
    </source>
</evidence>
<evidence type="ECO:0000256" key="2">
    <source>
        <dbReference type="ARBA" id="ARBA00023015"/>
    </source>
</evidence>
<dbReference type="EMBL" id="BRZA01000003">
    <property type="protein sequence ID" value="GLC89551.1"/>
    <property type="molecule type" value="Genomic_DNA"/>
</dbReference>
<dbReference type="Gene3D" id="1.10.1740.10">
    <property type="match status" value="1"/>
</dbReference>
<dbReference type="PANTHER" id="PTHR43133">
    <property type="entry name" value="RNA POLYMERASE ECF-TYPE SIGMA FACTO"/>
    <property type="match status" value="1"/>
</dbReference>
<comment type="similarity">
    <text evidence="1">Belongs to the sigma-70 factor family. ECF subfamily.</text>
</comment>
<dbReference type="Proteomes" id="UP001065593">
    <property type="component" value="Unassembled WGS sequence"/>
</dbReference>
<proteinExistence type="inferred from homology"/>
<accession>A0ABQ5NMF9</accession>
<evidence type="ECO:0000256" key="1">
    <source>
        <dbReference type="ARBA" id="ARBA00010641"/>
    </source>
</evidence>
<comment type="caution">
    <text evidence="7">The sequence shown here is derived from an EMBL/GenBank/DDBJ whole genome shotgun (WGS) entry which is preliminary data.</text>
</comment>
<dbReference type="SUPFAM" id="SSF88659">
    <property type="entry name" value="Sigma3 and sigma4 domains of RNA polymerase sigma factors"/>
    <property type="match status" value="1"/>
</dbReference>
<dbReference type="Pfam" id="PF04542">
    <property type="entry name" value="Sigma70_r2"/>
    <property type="match status" value="1"/>
</dbReference>
<dbReference type="InterPro" id="IPR036388">
    <property type="entry name" value="WH-like_DNA-bd_sf"/>
</dbReference>
<dbReference type="InterPro" id="IPR013324">
    <property type="entry name" value="RNA_pol_sigma_r3/r4-like"/>
</dbReference>
<dbReference type="InterPro" id="IPR007627">
    <property type="entry name" value="RNA_pol_sigma70_r2"/>
</dbReference>
<dbReference type="NCBIfam" id="NF006930">
    <property type="entry name" value="PRK09415.1"/>
    <property type="match status" value="1"/>
</dbReference>
<dbReference type="Gene3D" id="1.10.10.10">
    <property type="entry name" value="Winged helix-like DNA-binding domain superfamily/Winged helix DNA-binding domain"/>
    <property type="match status" value="1"/>
</dbReference>
<organism evidence="7 8">
    <name type="scientific">Lysinibacillus piscis</name>
    <dbReference type="NCBI Taxonomy" id="2518931"/>
    <lineage>
        <taxon>Bacteria</taxon>
        <taxon>Bacillati</taxon>
        <taxon>Bacillota</taxon>
        <taxon>Bacilli</taxon>
        <taxon>Bacillales</taxon>
        <taxon>Bacillaceae</taxon>
        <taxon>Lysinibacillus</taxon>
    </lineage>
</organism>
<evidence type="ECO:0000313" key="8">
    <source>
        <dbReference type="Proteomes" id="UP001065593"/>
    </source>
</evidence>
<evidence type="ECO:0000256" key="3">
    <source>
        <dbReference type="ARBA" id="ARBA00023082"/>
    </source>
</evidence>